<evidence type="ECO:0000256" key="1">
    <source>
        <dbReference type="SAM" id="MobiDB-lite"/>
    </source>
</evidence>
<dbReference type="Pfam" id="PF06527">
    <property type="entry name" value="TniQ"/>
    <property type="match status" value="1"/>
</dbReference>
<organism evidence="3">
    <name type="scientific">Streptomyces sp. SID12501</name>
    <dbReference type="NCBI Taxonomy" id="2706042"/>
    <lineage>
        <taxon>Bacteria</taxon>
        <taxon>Bacillati</taxon>
        <taxon>Actinomycetota</taxon>
        <taxon>Actinomycetes</taxon>
        <taxon>Kitasatosporales</taxon>
        <taxon>Streptomycetaceae</taxon>
        <taxon>Streptomyces</taxon>
    </lineage>
</organism>
<sequence>MTLARYAGGVLDPLPPPDAEGQDALAGWRYWQRMVLRQRSNACPVCLRENGARWLLKWRLAWSFACVEHRCYLISECRGCDAGLHPPRPGTPKSWICPGPAPGWGRYKPSRPCGRDIRRMSAKPVHDLRLLDCQQRIDRLLEGSEDLPQEQVHELFGALYRSMQDAWAAVLPVSLPRTDEVVHQAWDTYLAGGLRGQYWSLVVAATVKIATEAGVGSADGGETGVTEQLKARSNWGPPRPQLLLAHIEFQLLANRFGGHCGHDGCEAWVPAGHGAVLNDASGMGTHCLRHADQATVRAHSQERSGPITCTDPRIRFLDARLREEEQQIEAAGDELRWRRIEAQRLIMDACADTDLRTNEGKALRYALRCLLLPYASHLDFRMTWLPRRDGNPAPPIAENTIGGTSGDLVSRD</sequence>
<comment type="caution">
    <text evidence="3">The sequence shown here is derived from an EMBL/GenBank/DDBJ whole genome shotgun (WGS) entry which is preliminary data.</text>
</comment>
<dbReference type="EMBL" id="JAAGLU010000039">
    <property type="protein sequence ID" value="NEC91092.1"/>
    <property type="molecule type" value="Genomic_DNA"/>
</dbReference>
<reference evidence="3" key="1">
    <citation type="submission" date="2020-01" db="EMBL/GenBank/DDBJ databases">
        <title>Insect and environment-associated Actinomycetes.</title>
        <authorList>
            <person name="Currrie C."/>
            <person name="Chevrette M."/>
            <person name="Carlson C."/>
            <person name="Stubbendieck R."/>
            <person name="Wendt-Pienkowski E."/>
        </authorList>
    </citation>
    <scope>NUCLEOTIDE SEQUENCE</scope>
    <source>
        <strain evidence="3">SID12501</strain>
    </source>
</reference>
<accession>A0A6B3C440</accession>
<feature type="region of interest" description="Disordered" evidence="1">
    <location>
        <begin position="391"/>
        <end position="412"/>
    </location>
</feature>
<gene>
    <name evidence="3" type="ORF">G3I71_36030</name>
</gene>
<dbReference type="AlphaFoldDB" id="A0A6B3C440"/>
<proteinExistence type="predicted"/>
<protein>
    <recommendedName>
        <fullName evidence="2">TniQ domain-containing protein</fullName>
    </recommendedName>
</protein>
<evidence type="ECO:0000313" key="3">
    <source>
        <dbReference type="EMBL" id="NEC91092.1"/>
    </source>
</evidence>
<name>A0A6B3C440_9ACTN</name>
<evidence type="ECO:0000259" key="2">
    <source>
        <dbReference type="Pfam" id="PF06527"/>
    </source>
</evidence>
<dbReference type="InterPro" id="IPR009492">
    <property type="entry name" value="TniQ"/>
</dbReference>
<feature type="domain" description="TniQ" evidence="2">
    <location>
        <begin position="1"/>
        <end position="73"/>
    </location>
</feature>